<dbReference type="Gene3D" id="3.40.1080.10">
    <property type="entry name" value="Glutaconate Coenzyme A-transferase"/>
    <property type="match status" value="1"/>
</dbReference>
<keyword evidence="6" id="KW-1185">Reference proteome</keyword>
<keyword evidence="5" id="KW-0378">Hydrolase</keyword>
<keyword evidence="2" id="KW-0808">Transferase</keyword>
<evidence type="ECO:0000259" key="3">
    <source>
        <dbReference type="Pfam" id="PF02550"/>
    </source>
</evidence>
<evidence type="ECO:0000313" key="5">
    <source>
        <dbReference type="EMBL" id="MFB5945564.1"/>
    </source>
</evidence>
<evidence type="ECO:0000313" key="6">
    <source>
        <dbReference type="Proteomes" id="UP001580928"/>
    </source>
</evidence>
<protein>
    <submittedName>
        <fullName evidence="5">Acetyl-CoA hydrolase/transferase C-terminal domain-containing protein</fullName>
    </submittedName>
</protein>
<accession>A0ABV5CDF1</accession>
<gene>
    <name evidence="5" type="ORF">WKR92_06945</name>
</gene>
<evidence type="ECO:0000256" key="2">
    <source>
        <dbReference type="ARBA" id="ARBA00022679"/>
    </source>
</evidence>
<dbReference type="RefSeq" id="WP_375557100.1">
    <property type="nucleotide sequence ID" value="NZ_JBBVGT010000002.1"/>
</dbReference>
<reference evidence="5 6" key="1">
    <citation type="submission" date="2024-04" db="EMBL/GenBank/DDBJ databases">
        <title>Albibacterium profundi sp. nov., isolated from sediment of the Challenger Deep of Mariana Trench.</title>
        <authorList>
            <person name="Wang Y."/>
        </authorList>
    </citation>
    <scope>NUCLEOTIDE SEQUENCE [LARGE SCALE GENOMIC DNA]</scope>
    <source>
        <strain evidence="5 6">RHL897</strain>
    </source>
</reference>
<comment type="caution">
    <text evidence="5">The sequence shown here is derived from an EMBL/GenBank/DDBJ whole genome shotgun (WGS) entry which is preliminary data.</text>
</comment>
<proteinExistence type="inferred from homology"/>
<evidence type="ECO:0000259" key="4">
    <source>
        <dbReference type="Pfam" id="PF13336"/>
    </source>
</evidence>
<dbReference type="EMBL" id="JBBVGT010000002">
    <property type="protein sequence ID" value="MFB5945564.1"/>
    <property type="molecule type" value="Genomic_DNA"/>
</dbReference>
<dbReference type="PANTHER" id="PTHR21432">
    <property type="entry name" value="ACETYL-COA HYDROLASE-RELATED"/>
    <property type="match status" value="1"/>
</dbReference>
<dbReference type="InterPro" id="IPR046433">
    <property type="entry name" value="ActCoA_hydro"/>
</dbReference>
<dbReference type="Proteomes" id="UP001580928">
    <property type="component" value="Unassembled WGS sequence"/>
</dbReference>
<organism evidence="5 6">
    <name type="scientific">Albibacterium profundi</name>
    <dbReference type="NCBI Taxonomy" id="3134906"/>
    <lineage>
        <taxon>Bacteria</taxon>
        <taxon>Pseudomonadati</taxon>
        <taxon>Bacteroidota</taxon>
        <taxon>Sphingobacteriia</taxon>
        <taxon>Sphingobacteriales</taxon>
        <taxon>Sphingobacteriaceae</taxon>
        <taxon>Albibacterium</taxon>
    </lineage>
</organism>
<dbReference type="SUPFAM" id="SSF100950">
    <property type="entry name" value="NagB/RpiA/CoA transferase-like"/>
    <property type="match status" value="2"/>
</dbReference>
<dbReference type="Gene3D" id="3.30.750.70">
    <property type="entry name" value="4-hydroxybutyrate coenzyme like domains"/>
    <property type="match status" value="1"/>
</dbReference>
<dbReference type="Pfam" id="PF02550">
    <property type="entry name" value="AcetylCoA_hydro"/>
    <property type="match status" value="1"/>
</dbReference>
<dbReference type="Gene3D" id="3.40.1080.20">
    <property type="entry name" value="Acetyl-CoA hydrolase/transferase C-terminal domain"/>
    <property type="match status" value="1"/>
</dbReference>
<dbReference type="Pfam" id="PF13336">
    <property type="entry name" value="AcetylCoA_hyd_C"/>
    <property type="match status" value="1"/>
</dbReference>
<dbReference type="InterPro" id="IPR038460">
    <property type="entry name" value="AcetylCoA_hyd_C_sf"/>
</dbReference>
<name>A0ABV5CDF1_9SPHI</name>
<dbReference type="InterPro" id="IPR037171">
    <property type="entry name" value="NagB/RpiA_transferase-like"/>
</dbReference>
<dbReference type="InterPro" id="IPR026888">
    <property type="entry name" value="AcetylCoA_hyd_C"/>
</dbReference>
<dbReference type="GO" id="GO:0016787">
    <property type="term" value="F:hydrolase activity"/>
    <property type="evidence" value="ECO:0007669"/>
    <property type="project" value="UniProtKB-KW"/>
</dbReference>
<comment type="similarity">
    <text evidence="1">Belongs to the acetyl-CoA hydrolase/transferase family.</text>
</comment>
<evidence type="ECO:0000256" key="1">
    <source>
        <dbReference type="ARBA" id="ARBA00009632"/>
    </source>
</evidence>
<sequence length="423" mass="46062">MKYQNPEEAVKLIESNHSVFIHSAAATPRELVKAMSNRSSEIKNVKVYSMHTEWEAPYGDAEHAESFDINAFFVGANIRKAINEGRAAYVPMFLSEIPKAFRSGLVPLDVALISVSPPDKNGYCSMGVSCDISRAAVEKASIIIAEVNPHMPVVMGDGVIHISEITAYVDVDYPIYAQQLKEPTEIELAIGRNVAALVEDGATLQMGIGGIPNAVLQCLTNHKNLGIHTEMFSDGVVPLFEKGIINNREKKSHPGAIVSSFSIGSKKLYDFLDHNPLVRMLDIEYVNDPVTISKNPKVTAINSAIEVDIFGQVCADSIGTRQYSGVGGQVDFMRGAALSKGGKPIIAIPSVTNKGISRIVSLLKPGASVVTTRAHVHYVATEYGVAYLHGKNLRDRAKELIRIAHPDHQEQIEKEAFSIFKSI</sequence>
<feature type="domain" description="Acetyl-CoA hydrolase/transferase N-terminal" evidence="3">
    <location>
        <begin position="2"/>
        <end position="172"/>
    </location>
</feature>
<dbReference type="InterPro" id="IPR003702">
    <property type="entry name" value="ActCoA_hydro_N"/>
</dbReference>
<dbReference type="PANTHER" id="PTHR21432:SF20">
    <property type="entry name" value="ACETYL-COA HYDROLASE"/>
    <property type="match status" value="1"/>
</dbReference>
<feature type="domain" description="Acetyl-CoA hydrolase/transferase C-terminal" evidence="4">
    <location>
        <begin position="264"/>
        <end position="416"/>
    </location>
</feature>